<evidence type="ECO:0000256" key="6">
    <source>
        <dbReference type="PIRSR" id="PIRSR001430-2"/>
    </source>
</evidence>
<dbReference type="STRING" id="39950.BCB69_04120"/>
<dbReference type="Gene3D" id="3.30.70.580">
    <property type="entry name" value="Pseudouridine synthase I, catalytic domain, N-terminal subdomain"/>
    <property type="match status" value="1"/>
</dbReference>
<feature type="binding site" evidence="4 6">
    <location>
        <position position="110"/>
    </location>
    <ligand>
        <name>substrate</name>
    </ligand>
</feature>
<comment type="similarity">
    <text evidence="1 4 7">Belongs to the tRNA pseudouridine synthase TruA family.</text>
</comment>
<dbReference type="EC" id="5.4.99.12" evidence="4"/>
<evidence type="ECO:0000259" key="8">
    <source>
        <dbReference type="Pfam" id="PF01416"/>
    </source>
</evidence>
<dbReference type="PANTHER" id="PTHR11142">
    <property type="entry name" value="PSEUDOURIDYLATE SYNTHASE"/>
    <property type="match status" value="1"/>
</dbReference>
<dbReference type="RefSeq" id="WP_069177094.1">
    <property type="nucleotide sequence ID" value="NZ_CP017037.1"/>
</dbReference>
<dbReference type="InterPro" id="IPR001406">
    <property type="entry name" value="PsdUridine_synth_TruA"/>
</dbReference>
<dbReference type="AlphaFoldDB" id="A0A1B3WE23"/>
<evidence type="ECO:0000256" key="1">
    <source>
        <dbReference type="ARBA" id="ARBA00009375"/>
    </source>
</evidence>
<reference evidence="10" key="1">
    <citation type="submission" date="2016-08" db="EMBL/GenBank/DDBJ databases">
        <authorList>
            <person name="Holder M.E."/>
            <person name="Ajami N.J."/>
            <person name="Petrosino J.F."/>
        </authorList>
    </citation>
    <scope>NUCLEOTIDE SEQUENCE [LARGE SCALE GENOMIC DNA]</scope>
    <source>
        <strain evidence="10">F0677</strain>
    </source>
</reference>
<dbReference type="PIRSF" id="PIRSF001430">
    <property type="entry name" value="tRNA_psdUrid_synth"/>
    <property type="match status" value="1"/>
</dbReference>
<protein>
    <recommendedName>
        <fullName evidence="4">tRNA pseudouridine synthase A</fullName>
        <ecNumber evidence="4">5.4.99.12</ecNumber>
    </recommendedName>
    <alternativeName>
        <fullName evidence="4">tRNA pseudouridine(38-40) synthase</fullName>
    </alternativeName>
    <alternativeName>
        <fullName evidence="4">tRNA pseudouridylate synthase I</fullName>
    </alternativeName>
    <alternativeName>
        <fullName evidence="4">tRNA-uridine isomerase I</fullName>
    </alternativeName>
</protein>
<evidence type="ECO:0000256" key="2">
    <source>
        <dbReference type="ARBA" id="ARBA00022694"/>
    </source>
</evidence>
<keyword evidence="3 4" id="KW-0413">Isomerase</keyword>
<comment type="function">
    <text evidence="4">Formation of pseudouridine at positions 38, 39 and 40 in the anticodon stem and loop of transfer RNAs.</text>
</comment>
<dbReference type="GO" id="GO:0031119">
    <property type="term" value="P:tRNA pseudouridine synthesis"/>
    <property type="evidence" value="ECO:0007669"/>
    <property type="project" value="UniProtKB-UniRule"/>
</dbReference>
<comment type="catalytic activity">
    <reaction evidence="4 7">
        <text>uridine(38/39/40) in tRNA = pseudouridine(38/39/40) in tRNA</text>
        <dbReference type="Rhea" id="RHEA:22376"/>
        <dbReference type="Rhea" id="RHEA-COMP:10085"/>
        <dbReference type="Rhea" id="RHEA-COMP:10087"/>
        <dbReference type="ChEBI" id="CHEBI:65314"/>
        <dbReference type="ChEBI" id="CHEBI:65315"/>
        <dbReference type="EC" id="5.4.99.12"/>
    </reaction>
</comment>
<comment type="subunit">
    <text evidence="4">Homodimer.</text>
</comment>
<comment type="caution">
    <text evidence="4">Lacks conserved residue(s) required for the propagation of feature annotation.</text>
</comment>
<dbReference type="FunFam" id="3.30.70.580:FF:000001">
    <property type="entry name" value="tRNA pseudouridine synthase A"/>
    <property type="match status" value="1"/>
</dbReference>
<accession>A0A1B3WE23</accession>
<dbReference type="InterPro" id="IPR020097">
    <property type="entry name" value="PsdUridine_synth_TruA_a/b_dom"/>
</dbReference>
<sequence length="244" mass="27512">MNIRFIVQYDGTRYKGWQKQVRTTETIQGKLEQAITKVVGETVQVLGAGRTDAGVHSMGQIANVRLTSNVIVSDWEKQVNDALPSDIVIISSQEVSNNFHSRFNAKAKTYVYRMRIGSQKDVFHRRFIWQYGQVLDIEKMKEAATLLIGTHDFKGFTSNKKSKMSTVRTISAIQIEKAKDILTFSVTGDGFLTNMVRIIVGTLVEVGEGKKQTDSIMQVLKSKERFYAGFTAPPEGLTLKKVYY</sequence>
<feature type="active site" description="Nucleophile" evidence="4 5">
    <location>
        <position position="52"/>
    </location>
</feature>
<dbReference type="HAMAP" id="MF_00171">
    <property type="entry name" value="TruA"/>
    <property type="match status" value="1"/>
</dbReference>
<dbReference type="SUPFAM" id="SSF55120">
    <property type="entry name" value="Pseudouridine synthase"/>
    <property type="match status" value="1"/>
</dbReference>
<evidence type="ECO:0000256" key="5">
    <source>
        <dbReference type="PIRSR" id="PIRSR001430-1"/>
    </source>
</evidence>
<evidence type="ECO:0000256" key="3">
    <source>
        <dbReference type="ARBA" id="ARBA00023235"/>
    </source>
</evidence>
<dbReference type="GO" id="GO:0003723">
    <property type="term" value="F:RNA binding"/>
    <property type="evidence" value="ECO:0007669"/>
    <property type="project" value="InterPro"/>
</dbReference>
<dbReference type="NCBIfam" id="TIGR00071">
    <property type="entry name" value="hisT_truA"/>
    <property type="match status" value="1"/>
</dbReference>
<feature type="domain" description="Pseudouridine synthase I TruA alpha/beta" evidence="8">
    <location>
        <begin position="143"/>
        <end position="244"/>
    </location>
</feature>
<dbReference type="PANTHER" id="PTHR11142:SF0">
    <property type="entry name" value="TRNA PSEUDOURIDINE SYNTHASE-LIKE 1"/>
    <property type="match status" value="1"/>
</dbReference>
<organism evidence="9 10">
    <name type="scientific">Dialister pneumosintes</name>
    <dbReference type="NCBI Taxonomy" id="39950"/>
    <lineage>
        <taxon>Bacteria</taxon>
        <taxon>Bacillati</taxon>
        <taxon>Bacillota</taxon>
        <taxon>Negativicutes</taxon>
        <taxon>Veillonellales</taxon>
        <taxon>Veillonellaceae</taxon>
        <taxon>Dialister</taxon>
    </lineage>
</organism>
<feature type="domain" description="Pseudouridine synthase I TruA alpha/beta" evidence="8">
    <location>
        <begin position="6"/>
        <end position="104"/>
    </location>
</feature>
<dbReference type="Gene3D" id="3.30.70.660">
    <property type="entry name" value="Pseudouridine synthase I, catalytic domain, C-terminal subdomain"/>
    <property type="match status" value="1"/>
</dbReference>
<keyword evidence="2 4" id="KW-0819">tRNA processing</keyword>
<evidence type="ECO:0000256" key="7">
    <source>
        <dbReference type="RuleBase" id="RU003792"/>
    </source>
</evidence>
<dbReference type="InterPro" id="IPR020103">
    <property type="entry name" value="PsdUridine_synth_cat_dom_sf"/>
</dbReference>
<dbReference type="KEGG" id="dpn:BCB69_04120"/>
<dbReference type="InterPro" id="IPR020094">
    <property type="entry name" value="TruA/RsuA/RluB/E/F_N"/>
</dbReference>
<dbReference type="Pfam" id="PF01416">
    <property type="entry name" value="PseudoU_synth_1"/>
    <property type="match status" value="2"/>
</dbReference>
<dbReference type="Proteomes" id="UP000094757">
    <property type="component" value="Chromosome"/>
</dbReference>
<dbReference type="CDD" id="cd02570">
    <property type="entry name" value="PseudoU_synth_EcTruA"/>
    <property type="match status" value="1"/>
</dbReference>
<dbReference type="InterPro" id="IPR020095">
    <property type="entry name" value="PsdUridine_synth_TruA_C"/>
</dbReference>
<dbReference type="EMBL" id="CP017037">
    <property type="protein sequence ID" value="AOH39218.1"/>
    <property type="molecule type" value="Genomic_DNA"/>
</dbReference>
<evidence type="ECO:0000313" key="10">
    <source>
        <dbReference type="Proteomes" id="UP000094757"/>
    </source>
</evidence>
<gene>
    <name evidence="4" type="primary">truA</name>
    <name evidence="9" type="ORF">BCB69_04120</name>
</gene>
<evidence type="ECO:0000256" key="4">
    <source>
        <dbReference type="HAMAP-Rule" id="MF_00171"/>
    </source>
</evidence>
<evidence type="ECO:0000313" key="9">
    <source>
        <dbReference type="EMBL" id="AOH39218.1"/>
    </source>
</evidence>
<dbReference type="GO" id="GO:0160147">
    <property type="term" value="F:tRNA pseudouridine(38-40) synthase activity"/>
    <property type="evidence" value="ECO:0007669"/>
    <property type="project" value="UniProtKB-EC"/>
</dbReference>
<proteinExistence type="inferred from homology"/>
<name>A0A1B3WE23_9FIRM</name>